<evidence type="ECO:0000256" key="2">
    <source>
        <dbReference type="ARBA" id="ARBA00023186"/>
    </source>
</evidence>
<dbReference type="PRINTS" id="PR00297">
    <property type="entry name" value="CHAPERONIN10"/>
</dbReference>
<dbReference type="FunFam" id="2.30.33.40:FF:000001">
    <property type="entry name" value="10 kDa chaperonin"/>
    <property type="match status" value="1"/>
</dbReference>
<accession>A0A1J4T6F0</accession>
<dbReference type="Proteomes" id="UP000182860">
    <property type="component" value="Unassembled WGS sequence"/>
</dbReference>
<evidence type="ECO:0000256" key="3">
    <source>
        <dbReference type="HAMAP-Rule" id="MF_00580"/>
    </source>
</evidence>
<dbReference type="GO" id="GO:0044183">
    <property type="term" value="F:protein folding chaperone"/>
    <property type="evidence" value="ECO:0007669"/>
    <property type="project" value="InterPro"/>
</dbReference>
<dbReference type="SUPFAM" id="SSF50129">
    <property type="entry name" value="GroES-like"/>
    <property type="match status" value="1"/>
</dbReference>
<dbReference type="GO" id="GO:0005524">
    <property type="term" value="F:ATP binding"/>
    <property type="evidence" value="ECO:0007669"/>
    <property type="project" value="InterPro"/>
</dbReference>
<dbReference type="GO" id="GO:0051087">
    <property type="term" value="F:protein-folding chaperone binding"/>
    <property type="evidence" value="ECO:0007669"/>
    <property type="project" value="TreeGrafter"/>
</dbReference>
<dbReference type="GO" id="GO:0051082">
    <property type="term" value="F:unfolded protein binding"/>
    <property type="evidence" value="ECO:0007669"/>
    <property type="project" value="TreeGrafter"/>
</dbReference>
<comment type="caution">
    <text evidence="5">The sequence shown here is derived from an EMBL/GenBank/DDBJ whole genome shotgun (WGS) entry which is preliminary data.</text>
</comment>
<dbReference type="PANTHER" id="PTHR10772:SF63">
    <property type="entry name" value="20 KDA CHAPERONIN, CHLOROPLASTIC"/>
    <property type="match status" value="1"/>
</dbReference>
<organism evidence="5 6">
    <name type="scientific">Candidatus Falkowbacteria bacterium CG1_02_41_21</name>
    <dbReference type="NCBI Taxonomy" id="1805147"/>
    <lineage>
        <taxon>Bacteria</taxon>
        <taxon>Candidatus Falkowiibacteriota</taxon>
    </lineage>
</organism>
<comment type="subunit">
    <text evidence="3">Heptamer of 7 subunits arranged in a ring. Interacts with the chaperonin GroEL.</text>
</comment>
<name>A0A1J4T6F0_9BACT</name>
<evidence type="ECO:0000313" key="6">
    <source>
        <dbReference type="Proteomes" id="UP000182860"/>
    </source>
</evidence>
<dbReference type="InterPro" id="IPR020818">
    <property type="entry name" value="Chaperonin_GroES"/>
</dbReference>
<evidence type="ECO:0000256" key="4">
    <source>
        <dbReference type="RuleBase" id="RU000535"/>
    </source>
</evidence>
<dbReference type="GO" id="GO:0005737">
    <property type="term" value="C:cytoplasm"/>
    <property type="evidence" value="ECO:0007669"/>
    <property type="project" value="UniProtKB-SubCell"/>
</dbReference>
<dbReference type="CDD" id="cd00320">
    <property type="entry name" value="cpn10"/>
    <property type="match status" value="1"/>
</dbReference>
<sequence>MNLMPLNDNVLIKPVAKETATKSGIVLPDSVKNEGPAQGQVLAVGEGLLLENGSRAKMAVNVGDQVLYKKSYSAEELELDEGKCVLISEHDILGIIK</sequence>
<dbReference type="AlphaFoldDB" id="A0A1J4T6F0"/>
<dbReference type="HAMAP" id="MF_00580">
    <property type="entry name" value="CH10"/>
    <property type="match status" value="1"/>
</dbReference>
<dbReference type="PANTHER" id="PTHR10772">
    <property type="entry name" value="10 KDA HEAT SHOCK PROTEIN"/>
    <property type="match status" value="1"/>
</dbReference>
<dbReference type="EMBL" id="MNUV01000051">
    <property type="protein sequence ID" value="OIO07072.1"/>
    <property type="molecule type" value="Genomic_DNA"/>
</dbReference>
<keyword evidence="3" id="KW-0963">Cytoplasm</keyword>
<reference evidence="5 6" key="1">
    <citation type="journal article" date="2016" name="Environ. Microbiol.">
        <title>Genomic resolution of a cold subsurface aquifer community provides metabolic insights for novel microbes adapted to high CO concentrations.</title>
        <authorList>
            <person name="Probst A.J."/>
            <person name="Castelle C.J."/>
            <person name="Singh A."/>
            <person name="Brown C.T."/>
            <person name="Anantharaman K."/>
            <person name="Sharon I."/>
            <person name="Hug L.A."/>
            <person name="Burstein D."/>
            <person name="Emerson J.B."/>
            <person name="Thomas B.C."/>
            <person name="Banfield J.F."/>
        </authorList>
    </citation>
    <scope>NUCLEOTIDE SEQUENCE [LARGE SCALE GENOMIC DNA]</scope>
    <source>
        <strain evidence="5">CG1_02_41_21</strain>
    </source>
</reference>
<dbReference type="Pfam" id="PF00166">
    <property type="entry name" value="Cpn10"/>
    <property type="match status" value="1"/>
</dbReference>
<dbReference type="Gene3D" id="2.30.33.40">
    <property type="entry name" value="GroES chaperonin"/>
    <property type="match status" value="1"/>
</dbReference>
<comment type="subcellular location">
    <subcellularLocation>
        <location evidence="3">Cytoplasm</location>
    </subcellularLocation>
</comment>
<dbReference type="GO" id="GO:0046872">
    <property type="term" value="F:metal ion binding"/>
    <property type="evidence" value="ECO:0007669"/>
    <property type="project" value="TreeGrafter"/>
</dbReference>
<keyword evidence="2 3" id="KW-0143">Chaperone</keyword>
<protein>
    <recommendedName>
        <fullName evidence="3">Co-chaperonin GroES</fullName>
    </recommendedName>
    <alternativeName>
        <fullName evidence="3">10 kDa chaperonin</fullName>
    </alternativeName>
    <alternativeName>
        <fullName evidence="3">Chaperonin-10</fullName>
        <shortName evidence="3">Cpn10</shortName>
    </alternativeName>
</protein>
<evidence type="ECO:0000256" key="1">
    <source>
        <dbReference type="ARBA" id="ARBA00006975"/>
    </source>
</evidence>
<dbReference type="InterPro" id="IPR037124">
    <property type="entry name" value="Chaperonin_GroES_sf"/>
</dbReference>
<comment type="function">
    <text evidence="3 4">Together with the chaperonin GroEL, plays an essential role in assisting protein folding. The GroEL-GroES system forms a nano-cage that allows encapsulation of the non-native substrate proteins and provides a physical environment optimized to promote and accelerate protein folding. GroES binds to the apical surface of the GroEL ring, thereby capping the opening of the GroEL channel.</text>
</comment>
<proteinExistence type="inferred from homology"/>
<dbReference type="InterPro" id="IPR011032">
    <property type="entry name" value="GroES-like_sf"/>
</dbReference>
<comment type="similarity">
    <text evidence="1 3 4">Belongs to the GroES chaperonin family.</text>
</comment>
<gene>
    <name evidence="3" type="primary">groES</name>
    <name evidence="3" type="synonym">groS</name>
    <name evidence="5" type="ORF">AUJ35_02785</name>
</gene>
<evidence type="ECO:0000313" key="5">
    <source>
        <dbReference type="EMBL" id="OIO07072.1"/>
    </source>
</evidence>
<dbReference type="SMART" id="SM00883">
    <property type="entry name" value="Cpn10"/>
    <property type="match status" value="1"/>
</dbReference>